<name>A0ABN1KKK4_9BURK</name>
<evidence type="ECO:0000313" key="2">
    <source>
        <dbReference type="EMBL" id="GAA0769602.1"/>
    </source>
</evidence>
<dbReference type="Proteomes" id="UP001500279">
    <property type="component" value="Unassembled WGS sequence"/>
</dbReference>
<dbReference type="EMBL" id="BAAAEW010000047">
    <property type="protein sequence ID" value="GAA0769602.1"/>
    <property type="molecule type" value="Genomic_DNA"/>
</dbReference>
<gene>
    <name evidence="2" type="ORF">GCM10009107_60650</name>
</gene>
<proteinExistence type="predicted"/>
<evidence type="ECO:0000313" key="3">
    <source>
        <dbReference type="Proteomes" id="UP001500279"/>
    </source>
</evidence>
<evidence type="ECO:0000256" key="1">
    <source>
        <dbReference type="SAM" id="MobiDB-lite"/>
    </source>
</evidence>
<reference evidence="2 3" key="1">
    <citation type="journal article" date="2019" name="Int. J. Syst. Evol. Microbiol.">
        <title>The Global Catalogue of Microorganisms (GCM) 10K type strain sequencing project: providing services to taxonomists for standard genome sequencing and annotation.</title>
        <authorList>
            <consortium name="The Broad Institute Genomics Platform"/>
            <consortium name="The Broad Institute Genome Sequencing Center for Infectious Disease"/>
            <person name="Wu L."/>
            <person name="Ma J."/>
        </authorList>
    </citation>
    <scope>NUCLEOTIDE SEQUENCE [LARGE SCALE GENOMIC DNA]</scope>
    <source>
        <strain evidence="2 3">JCM 15503</strain>
    </source>
</reference>
<feature type="region of interest" description="Disordered" evidence="1">
    <location>
        <begin position="1"/>
        <end position="25"/>
    </location>
</feature>
<keyword evidence="3" id="KW-1185">Reference proteome</keyword>
<comment type="caution">
    <text evidence="2">The sequence shown here is derived from an EMBL/GenBank/DDBJ whole genome shotgun (WGS) entry which is preliminary data.</text>
</comment>
<protein>
    <submittedName>
        <fullName evidence="2">Uncharacterized protein</fullName>
    </submittedName>
</protein>
<organism evidence="2 3">
    <name type="scientific">Ideonella azotifigens</name>
    <dbReference type="NCBI Taxonomy" id="513160"/>
    <lineage>
        <taxon>Bacteria</taxon>
        <taxon>Pseudomonadati</taxon>
        <taxon>Pseudomonadota</taxon>
        <taxon>Betaproteobacteria</taxon>
        <taxon>Burkholderiales</taxon>
        <taxon>Sphaerotilaceae</taxon>
        <taxon>Ideonella</taxon>
    </lineage>
</organism>
<accession>A0ABN1KKK4</accession>
<sequence length="124" mass="12766">MDCGSKRGAGTGAGGVAHHQRGRQAQQGLGLEAVLGALGVLHAPFAWLAPGGEPFLGQPERAAAALQQAQAQALFQRHHAARQRGLGPAAGLRGLAETAVLGHQLEVGEGEQVHEPGFRLLPTH</sequence>